<organism evidence="2 3">
    <name type="scientific">Hibiscus sabdariffa</name>
    <name type="common">roselle</name>
    <dbReference type="NCBI Taxonomy" id="183260"/>
    <lineage>
        <taxon>Eukaryota</taxon>
        <taxon>Viridiplantae</taxon>
        <taxon>Streptophyta</taxon>
        <taxon>Embryophyta</taxon>
        <taxon>Tracheophyta</taxon>
        <taxon>Spermatophyta</taxon>
        <taxon>Magnoliopsida</taxon>
        <taxon>eudicotyledons</taxon>
        <taxon>Gunneridae</taxon>
        <taxon>Pentapetalae</taxon>
        <taxon>rosids</taxon>
        <taxon>malvids</taxon>
        <taxon>Malvales</taxon>
        <taxon>Malvaceae</taxon>
        <taxon>Malvoideae</taxon>
        <taxon>Hibiscus</taxon>
    </lineage>
</organism>
<keyword evidence="3" id="KW-1185">Reference proteome</keyword>
<gene>
    <name evidence="2" type="ORF">V6N12_000794</name>
</gene>
<accession>A0ABR2BXG1</accession>
<proteinExistence type="predicted"/>
<evidence type="ECO:0000313" key="2">
    <source>
        <dbReference type="EMBL" id="KAK8511751.1"/>
    </source>
</evidence>
<feature type="compositionally biased region" description="Gly residues" evidence="1">
    <location>
        <begin position="127"/>
        <end position="136"/>
    </location>
</feature>
<sequence length="136" mass="14811">MTVAPYKVSGTNGVHRAISIRERSDLWKGGVHSKFSTGHDSRGKGPRDGGLKGLRIRKGVDFQPTFRIPIADWVQSTSDRIQVDIDAIRNSSDQENAMEEDGRESDSPHASRISHSRTGVSVLDGNRQGGSGVPFL</sequence>
<evidence type="ECO:0000313" key="3">
    <source>
        <dbReference type="Proteomes" id="UP001472677"/>
    </source>
</evidence>
<protein>
    <submittedName>
        <fullName evidence="2">Uncharacterized protein</fullName>
    </submittedName>
</protein>
<name>A0ABR2BXG1_9ROSI</name>
<comment type="caution">
    <text evidence="2">The sequence shown here is derived from an EMBL/GenBank/DDBJ whole genome shotgun (WGS) entry which is preliminary data.</text>
</comment>
<reference evidence="2 3" key="1">
    <citation type="journal article" date="2024" name="G3 (Bethesda)">
        <title>Genome assembly of Hibiscus sabdariffa L. provides insights into metabolisms of medicinal natural products.</title>
        <authorList>
            <person name="Kim T."/>
        </authorList>
    </citation>
    <scope>NUCLEOTIDE SEQUENCE [LARGE SCALE GENOMIC DNA]</scope>
    <source>
        <strain evidence="2">TK-2024</strain>
        <tissue evidence="2">Old leaves</tissue>
    </source>
</reference>
<dbReference type="EMBL" id="JBBPBM010000077">
    <property type="protein sequence ID" value="KAK8511751.1"/>
    <property type="molecule type" value="Genomic_DNA"/>
</dbReference>
<dbReference type="Proteomes" id="UP001472677">
    <property type="component" value="Unassembled WGS sequence"/>
</dbReference>
<feature type="region of interest" description="Disordered" evidence="1">
    <location>
        <begin position="31"/>
        <end position="53"/>
    </location>
</feature>
<feature type="compositionally biased region" description="Basic and acidic residues" evidence="1">
    <location>
        <begin position="37"/>
        <end position="50"/>
    </location>
</feature>
<evidence type="ECO:0000256" key="1">
    <source>
        <dbReference type="SAM" id="MobiDB-lite"/>
    </source>
</evidence>
<feature type="region of interest" description="Disordered" evidence="1">
    <location>
        <begin position="89"/>
        <end position="136"/>
    </location>
</feature>